<sequence>MRLEDITVEVRDKTLTRRGIIRPEELQLELTDNFNNVGSWSLSLASEHPLCDTLRTPGAGIIVTGPDDVLLSGPMVKSEFASTPTDPDGTVAFEGVSDTVCLADALAFPQPSNPDGASQTQSHDVRSGRVETVMHAYVNANIGPAAPAARRKTGLILGSDGARGPIINQSARFPVLGNLLSEIALLGRLGFRVVQRGANLVFETYAITDRTAFVRLDVRNGTLSGQKVAISPPGVTRAIVAGQGELTERQFIQVDTDESIAAEADWGRRIEQFIDQRNTDDWTELQQAGDEAMEEGGFTAINVQVVPMEDSQARFGKEWGLGDDLVVIVDDQELKSTVTGYIIKADSSGFRLGALLGDATGFDADAALNKRVTNTETRLSNLERNSSGGGVSSDDQIMRIMGVW</sequence>
<feature type="domain" description="Gp28/Gp37-like" evidence="1">
    <location>
        <begin position="7"/>
        <end position="358"/>
    </location>
</feature>
<reference evidence="2 3" key="1">
    <citation type="submission" date="2017-08" db="EMBL/GenBank/DDBJ databases">
        <authorList>
            <person name="Miranda A."/>
            <person name="Molina J.M."/>
            <person name="Pressly P.D."/>
            <person name="Bhuiyan S."/>
            <person name="Nayek S."/>
            <person name="Layton S.R."/>
            <person name="Kim T."/>
            <person name="Hughes L.E."/>
            <person name="Garlena R.A."/>
            <person name="Russell D.A."/>
            <person name="Pope W.H."/>
            <person name="Jacobs-Sera D."/>
            <person name="Hendrix R.W."/>
            <person name="Hatfull G.F."/>
        </authorList>
    </citation>
    <scope>NUCLEOTIDE SEQUENCE [LARGE SCALE GENOMIC DNA]</scope>
</reference>
<dbReference type="InterPro" id="IPR029432">
    <property type="entry name" value="Gp28/Gp37-like_dom"/>
</dbReference>
<proteinExistence type="predicted"/>
<evidence type="ECO:0000313" key="2">
    <source>
        <dbReference type="EMBL" id="ATI18960.1"/>
    </source>
</evidence>
<evidence type="ECO:0000313" key="3">
    <source>
        <dbReference type="Proteomes" id="UP000229965"/>
    </source>
</evidence>
<evidence type="ECO:0000259" key="1">
    <source>
        <dbReference type="Pfam" id="PF14594"/>
    </source>
</evidence>
<accession>A0A291LHU4</accession>
<name>A0A291LHU4_9CAUD</name>
<organism evidence="2 3">
    <name type="scientific">Streptomyces phage Tefunt</name>
    <dbReference type="NCBI Taxonomy" id="2041209"/>
    <lineage>
        <taxon>Viruses</taxon>
        <taxon>Duplodnaviria</taxon>
        <taxon>Heunggongvirae</taxon>
        <taxon>Uroviricota</taxon>
        <taxon>Caudoviricetes</taxon>
        <taxon>Arquatrovirinae</taxon>
        <taxon>Omarvirus</taxon>
        <taxon>Omarvirus tefunt</taxon>
    </lineage>
</organism>
<keyword evidence="3" id="KW-1185">Reference proteome</keyword>
<dbReference type="Pfam" id="PF14594">
    <property type="entry name" value="Sipho_Gp37"/>
    <property type="match status" value="1"/>
</dbReference>
<protein>
    <submittedName>
        <fullName evidence="2">Minor tail protein</fullName>
    </submittedName>
</protein>
<dbReference type="Proteomes" id="UP000229965">
    <property type="component" value="Segment"/>
</dbReference>
<gene>
    <name evidence="2" type="ORF">SEA_TEFUNT_20</name>
</gene>
<dbReference type="EMBL" id="MF766048">
    <property type="protein sequence ID" value="ATI18960.1"/>
    <property type="molecule type" value="Genomic_DNA"/>
</dbReference>